<feature type="transmembrane region" description="Helical" evidence="1">
    <location>
        <begin position="57"/>
        <end position="77"/>
    </location>
</feature>
<evidence type="ECO:0000313" key="2">
    <source>
        <dbReference type="EMBL" id="OQO12768.1"/>
    </source>
</evidence>
<keyword evidence="1" id="KW-0472">Membrane</keyword>
<proteinExistence type="predicted"/>
<dbReference type="OrthoDB" id="6509908at2759"/>
<organism evidence="2 3">
    <name type="scientific">Cryoendolithus antarcticus</name>
    <dbReference type="NCBI Taxonomy" id="1507870"/>
    <lineage>
        <taxon>Eukaryota</taxon>
        <taxon>Fungi</taxon>
        <taxon>Dikarya</taxon>
        <taxon>Ascomycota</taxon>
        <taxon>Pezizomycotina</taxon>
        <taxon>Dothideomycetes</taxon>
        <taxon>Dothideomycetidae</taxon>
        <taxon>Cladosporiales</taxon>
        <taxon>Cladosporiaceae</taxon>
        <taxon>Cryoendolithus</taxon>
    </lineage>
</organism>
<keyword evidence="3" id="KW-1185">Reference proteome</keyword>
<sequence length="154" mass="16759">MSAVYQAYVYGTAFWYAIRGACRLVDPPRVAEWFRPPTQPVLAASDLELYNIWTDGWQLLTIALLLLTMSGLVPLPGSASPASKSAKPYAKALVAVTMFHHVTTSFGAWAHYAKKTHYTPAMGIGVWVNVFLTVAGAVTLAVGFGERGRGRKRA</sequence>
<gene>
    <name evidence="2" type="ORF">B0A48_02232</name>
</gene>
<protein>
    <submittedName>
        <fullName evidence="2">Uncharacterized protein</fullName>
    </submittedName>
</protein>
<evidence type="ECO:0000256" key="1">
    <source>
        <dbReference type="SAM" id="Phobius"/>
    </source>
</evidence>
<dbReference type="PANTHER" id="PTHR39605:SF1">
    <property type="entry name" value="MAJOR FACILITATOR SUPERFAMILY (MFS) PROFILE DOMAIN-CONTAINING PROTEIN"/>
    <property type="match status" value="1"/>
</dbReference>
<dbReference type="EMBL" id="NAJO01000004">
    <property type="protein sequence ID" value="OQO12768.1"/>
    <property type="molecule type" value="Genomic_DNA"/>
</dbReference>
<keyword evidence="1" id="KW-1133">Transmembrane helix</keyword>
<dbReference type="AlphaFoldDB" id="A0A1V8TNE1"/>
<feature type="transmembrane region" description="Helical" evidence="1">
    <location>
        <begin position="124"/>
        <end position="144"/>
    </location>
</feature>
<comment type="caution">
    <text evidence="2">The sequence shown here is derived from an EMBL/GenBank/DDBJ whole genome shotgun (WGS) entry which is preliminary data.</text>
</comment>
<keyword evidence="1" id="KW-0812">Transmembrane</keyword>
<dbReference type="STRING" id="1507870.A0A1V8TNE1"/>
<evidence type="ECO:0000313" key="3">
    <source>
        <dbReference type="Proteomes" id="UP000192596"/>
    </source>
</evidence>
<dbReference type="PANTHER" id="PTHR39605">
    <property type="entry name" value="MAJOR FACILITATOR SUPERFAMILY (MFS) PROFILE DOMAIN-CONTAINING PROTEIN"/>
    <property type="match status" value="1"/>
</dbReference>
<feature type="transmembrane region" description="Helical" evidence="1">
    <location>
        <begin position="89"/>
        <end position="112"/>
    </location>
</feature>
<reference evidence="3" key="1">
    <citation type="submission" date="2017-03" db="EMBL/GenBank/DDBJ databases">
        <title>Genomes of endolithic fungi from Antarctica.</title>
        <authorList>
            <person name="Coleine C."/>
            <person name="Masonjones S."/>
            <person name="Stajich J.E."/>
        </authorList>
    </citation>
    <scope>NUCLEOTIDE SEQUENCE [LARGE SCALE GENOMIC DNA]</scope>
    <source>
        <strain evidence="3">CCFEE 5527</strain>
    </source>
</reference>
<name>A0A1V8TNE1_9PEZI</name>
<dbReference type="Proteomes" id="UP000192596">
    <property type="component" value="Unassembled WGS sequence"/>
</dbReference>
<accession>A0A1V8TNE1</accession>
<dbReference type="InParanoid" id="A0A1V8TNE1"/>